<evidence type="ECO:0000313" key="1">
    <source>
        <dbReference type="EMBL" id="KAA4756258.1"/>
    </source>
</evidence>
<dbReference type="AlphaFoldDB" id="A0A5M5P847"/>
<accession>A0A5M5P847</accession>
<sequence length="50" mass="5765">MIRLREVCNECAATRSFTFLAILWDVLVRCGGCERGRNRYLIAFPSINND</sequence>
<proteinExistence type="predicted"/>
<protein>
    <submittedName>
        <fullName evidence="1">Uncharacterized protein</fullName>
    </submittedName>
</protein>
<name>A0A5M5P847_BACFG</name>
<dbReference type="EMBL" id="VWEQ01000001">
    <property type="protein sequence ID" value="KAA4756258.1"/>
    <property type="molecule type" value="Genomic_DNA"/>
</dbReference>
<comment type="caution">
    <text evidence="1">The sequence shown here is derived from an EMBL/GenBank/DDBJ whole genome shotgun (WGS) entry which is preliminary data.</text>
</comment>
<dbReference type="Proteomes" id="UP000479773">
    <property type="component" value="Unassembled WGS sequence"/>
</dbReference>
<gene>
    <name evidence="1" type="ORF">F3B44_00445</name>
</gene>
<evidence type="ECO:0000313" key="2">
    <source>
        <dbReference type="Proteomes" id="UP000479773"/>
    </source>
</evidence>
<organism evidence="1 2">
    <name type="scientific">Bacteroides fragilis</name>
    <dbReference type="NCBI Taxonomy" id="817"/>
    <lineage>
        <taxon>Bacteria</taxon>
        <taxon>Pseudomonadati</taxon>
        <taxon>Bacteroidota</taxon>
        <taxon>Bacteroidia</taxon>
        <taxon>Bacteroidales</taxon>
        <taxon>Bacteroidaceae</taxon>
        <taxon>Bacteroides</taxon>
    </lineage>
</organism>
<reference evidence="1 2" key="1">
    <citation type="journal article" date="2019" name="Nat. Med.">
        <title>A library of human gut bacterial isolates paired with longitudinal multiomics data enables mechanistic microbiome research.</title>
        <authorList>
            <person name="Poyet M."/>
            <person name="Groussin M."/>
            <person name="Gibbons S.M."/>
            <person name="Avila-Pacheco J."/>
            <person name="Jiang X."/>
            <person name="Kearney S.M."/>
            <person name="Perrotta A.R."/>
            <person name="Berdy B."/>
            <person name="Zhao S."/>
            <person name="Lieberman T.D."/>
            <person name="Swanson P.K."/>
            <person name="Smith M."/>
            <person name="Roesemann S."/>
            <person name="Alexander J.E."/>
            <person name="Rich S.A."/>
            <person name="Livny J."/>
            <person name="Vlamakis H."/>
            <person name="Clish C."/>
            <person name="Bullock K."/>
            <person name="Deik A."/>
            <person name="Scott J."/>
            <person name="Pierce K.A."/>
            <person name="Xavier R.J."/>
            <person name="Alm E.J."/>
        </authorList>
    </citation>
    <scope>NUCLEOTIDE SEQUENCE [LARGE SCALE GENOMIC DNA]</scope>
    <source>
        <strain evidence="1 2">BIOML-A106</strain>
    </source>
</reference>